<reference evidence="1" key="1">
    <citation type="submission" date="2014-09" db="EMBL/GenBank/DDBJ databases">
        <authorList>
            <person name="Magalhaes I.L.F."/>
            <person name="Oliveira U."/>
            <person name="Santos F.R."/>
            <person name="Vidigal T.H.D.A."/>
            <person name="Brescovit A.D."/>
            <person name="Santos A.J."/>
        </authorList>
    </citation>
    <scope>NUCLEOTIDE SEQUENCE</scope>
    <source>
        <tissue evidence="1">Shoot tissue taken approximately 20 cm above the soil surface</tissue>
    </source>
</reference>
<proteinExistence type="predicted"/>
<dbReference type="AlphaFoldDB" id="A0A0A9FS54"/>
<protein>
    <submittedName>
        <fullName evidence="1">Pco108913</fullName>
    </submittedName>
</protein>
<name>A0A0A9FS54_ARUDO</name>
<organism evidence="1">
    <name type="scientific">Arundo donax</name>
    <name type="common">Giant reed</name>
    <name type="synonym">Donax arundinaceus</name>
    <dbReference type="NCBI Taxonomy" id="35708"/>
    <lineage>
        <taxon>Eukaryota</taxon>
        <taxon>Viridiplantae</taxon>
        <taxon>Streptophyta</taxon>
        <taxon>Embryophyta</taxon>
        <taxon>Tracheophyta</taxon>
        <taxon>Spermatophyta</taxon>
        <taxon>Magnoliopsida</taxon>
        <taxon>Liliopsida</taxon>
        <taxon>Poales</taxon>
        <taxon>Poaceae</taxon>
        <taxon>PACMAD clade</taxon>
        <taxon>Arundinoideae</taxon>
        <taxon>Arundineae</taxon>
        <taxon>Arundo</taxon>
    </lineage>
</organism>
<accession>A0A0A9FS54</accession>
<evidence type="ECO:0000313" key="1">
    <source>
        <dbReference type="EMBL" id="JAE13136.1"/>
    </source>
</evidence>
<dbReference type="EMBL" id="GBRH01184760">
    <property type="protein sequence ID" value="JAE13136.1"/>
    <property type="molecule type" value="Transcribed_RNA"/>
</dbReference>
<sequence>MQGVWLITYLEHVFLINKAEPTKCSLQVVQSLSHVTISTKYDSFKPLWHIWNLLSCHHNQETAKDLLI</sequence>
<reference evidence="1" key="2">
    <citation type="journal article" date="2015" name="Data Brief">
        <title>Shoot transcriptome of the giant reed, Arundo donax.</title>
        <authorList>
            <person name="Barrero R.A."/>
            <person name="Guerrero F.D."/>
            <person name="Moolhuijzen P."/>
            <person name="Goolsby J.A."/>
            <person name="Tidwell J."/>
            <person name="Bellgard S.E."/>
            <person name="Bellgard M.I."/>
        </authorList>
    </citation>
    <scope>NUCLEOTIDE SEQUENCE</scope>
    <source>
        <tissue evidence="1">Shoot tissue taken approximately 20 cm above the soil surface</tissue>
    </source>
</reference>